<gene>
    <name evidence="1" type="ORF">CXG49_26110</name>
    <name evidence="2" type="ORF">CXG53_26240</name>
</gene>
<dbReference type="EMBL" id="PJCQ01000056">
    <property type="protein sequence ID" value="PLV09973.1"/>
    <property type="molecule type" value="Genomic_DNA"/>
</dbReference>
<dbReference type="EMBL" id="PJCP01000072">
    <property type="protein sequence ID" value="PLV19270.1"/>
    <property type="molecule type" value="Genomic_DNA"/>
</dbReference>
<organism evidence="1 4">
    <name type="scientific">Pseudomonas guariconensis</name>
    <dbReference type="NCBI Taxonomy" id="1288410"/>
    <lineage>
        <taxon>Bacteria</taxon>
        <taxon>Pseudomonadati</taxon>
        <taxon>Pseudomonadota</taxon>
        <taxon>Gammaproteobacteria</taxon>
        <taxon>Pseudomonadales</taxon>
        <taxon>Pseudomonadaceae</taxon>
        <taxon>Pseudomonas</taxon>
    </lineage>
</organism>
<reference evidence="3 4" key="1">
    <citation type="submission" date="2017-12" db="EMBL/GenBank/DDBJ databases">
        <title>Detection of the carbapenemase gene blaVIM-5 in members of the Pseudomonas putida group isolated from polluted Nigerian wetlands.</title>
        <authorList>
            <person name="Adelowo O."/>
            <person name="Vollmers J."/>
            <person name="Maeusezahl I."/>
            <person name="Kaster A.-K."/>
            <person name="Mueller J.A."/>
        </authorList>
    </citation>
    <scope>NUCLEOTIDE SEQUENCE [LARGE SCALE GENOMIC DNA]</scope>
    <source>
        <strain evidence="2 3">MR119</strain>
        <strain evidence="1 4">MR144</strain>
    </source>
</reference>
<accession>A0AAX0VNT4</accession>
<evidence type="ECO:0000313" key="2">
    <source>
        <dbReference type="EMBL" id="PLV19270.1"/>
    </source>
</evidence>
<protein>
    <submittedName>
        <fullName evidence="1">Phage tail protein</fullName>
    </submittedName>
</protein>
<evidence type="ECO:0000313" key="1">
    <source>
        <dbReference type="EMBL" id="PLV09973.1"/>
    </source>
</evidence>
<dbReference type="AlphaFoldDB" id="A0AAX0VNT4"/>
<comment type="caution">
    <text evidence="1">The sequence shown here is derived from an EMBL/GenBank/DDBJ whole genome shotgun (WGS) entry which is preliminary data.</text>
</comment>
<dbReference type="Proteomes" id="UP000234878">
    <property type="component" value="Unassembled WGS sequence"/>
</dbReference>
<sequence>MSGFFHGVTVTNVDVGARVIALPSSSIIGLVDTFTPGPDATAKANDLVVITNER</sequence>
<keyword evidence="3" id="KW-1185">Reference proteome</keyword>
<evidence type="ECO:0000313" key="4">
    <source>
        <dbReference type="Proteomes" id="UP000234878"/>
    </source>
</evidence>
<evidence type="ECO:0000313" key="3">
    <source>
        <dbReference type="Proteomes" id="UP000234839"/>
    </source>
</evidence>
<proteinExistence type="predicted"/>
<feature type="non-terminal residue" evidence="1">
    <location>
        <position position="54"/>
    </location>
</feature>
<name>A0AAX0VNT4_9PSED</name>
<dbReference type="Proteomes" id="UP000234839">
    <property type="component" value="Unassembled WGS sequence"/>
</dbReference>